<evidence type="ECO:0000256" key="17">
    <source>
        <dbReference type="ARBA" id="ARBA00048623"/>
    </source>
</evidence>
<comment type="pathway">
    <text evidence="3 19">Cofactor biosynthesis; adenosylcobalamin biosynthesis; adenosylcobalamin from cob(II)yrinate a,c-diamide: step 7/7.</text>
</comment>
<name>A0A2U3B622_9VIBR</name>
<comment type="caution">
    <text evidence="20">The sequence shown here is derived from an EMBL/GenBank/DDBJ whole genome shotgun (WGS) entry which is preliminary data.</text>
</comment>
<proteinExistence type="inferred from homology"/>
<feature type="transmembrane region" description="Helical" evidence="19">
    <location>
        <begin position="139"/>
        <end position="160"/>
    </location>
</feature>
<dbReference type="GO" id="GO:0005886">
    <property type="term" value="C:plasma membrane"/>
    <property type="evidence" value="ECO:0007669"/>
    <property type="project" value="UniProtKB-SubCell"/>
</dbReference>
<keyword evidence="8 19" id="KW-0169">Cobalamin biosynthesis</keyword>
<dbReference type="GO" id="GO:0009236">
    <property type="term" value="P:cobalamin biosynthetic process"/>
    <property type="evidence" value="ECO:0007669"/>
    <property type="project" value="UniProtKB-UniRule"/>
</dbReference>
<dbReference type="EC" id="2.7.8.26" evidence="5 19"/>
<evidence type="ECO:0000256" key="3">
    <source>
        <dbReference type="ARBA" id="ARBA00004663"/>
    </source>
</evidence>
<comment type="catalytic activity">
    <reaction evidence="17 19">
        <text>alpha-ribazole + adenosylcob(III)inamide-GDP = adenosylcob(III)alamin + GMP + H(+)</text>
        <dbReference type="Rhea" id="RHEA:16049"/>
        <dbReference type="ChEBI" id="CHEBI:10329"/>
        <dbReference type="ChEBI" id="CHEBI:15378"/>
        <dbReference type="ChEBI" id="CHEBI:18408"/>
        <dbReference type="ChEBI" id="CHEBI:58115"/>
        <dbReference type="ChEBI" id="CHEBI:60487"/>
        <dbReference type="EC" id="2.7.8.26"/>
    </reaction>
</comment>
<evidence type="ECO:0000256" key="2">
    <source>
        <dbReference type="ARBA" id="ARBA00004651"/>
    </source>
</evidence>
<comment type="similarity">
    <text evidence="4 19">Belongs to the CobS family.</text>
</comment>
<dbReference type="Pfam" id="PF02654">
    <property type="entry name" value="CobS"/>
    <property type="match status" value="1"/>
</dbReference>
<comment type="cofactor">
    <cofactor evidence="1 19">
        <name>Mg(2+)</name>
        <dbReference type="ChEBI" id="CHEBI:18420"/>
    </cofactor>
</comment>
<evidence type="ECO:0000256" key="13">
    <source>
        <dbReference type="ARBA" id="ARBA00023136"/>
    </source>
</evidence>
<dbReference type="Proteomes" id="UP000245362">
    <property type="component" value="Unassembled WGS sequence"/>
</dbReference>
<evidence type="ECO:0000256" key="15">
    <source>
        <dbReference type="ARBA" id="ARBA00032605"/>
    </source>
</evidence>
<protein>
    <recommendedName>
        <fullName evidence="6 19">Adenosylcobinamide-GDP ribazoletransferase</fullName>
        <ecNumber evidence="5 19">2.7.8.26</ecNumber>
    </recommendedName>
    <alternativeName>
        <fullName evidence="16 19">Cobalamin synthase</fullName>
    </alternativeName>
    <alternativeName>
        <fullName evidence="15 19">Cobalamin-5'-phosphate synthase</fullName>
    </alternativeName>
</protein>
<dbReference type="PANTHER" id="PTHR34148">
    <property type="entry name" value="ADENOSYLCOBINAMIDE-GDP RIBAZOLETRANSFERASE"/>
    <property type="match status" value="1"/>
</dbReference>
<feature type="transmembrane region" description="Helical" evidence="19">
    <location>
        <begin position="204"/>
        <end position="220"/>
    </location>
</feature>
<gene>
    <name evidence="19 20" type="primary">cobS</name>
    <name evidence="20" type="ORF">DI392_16330</name>
</gene>
<dbReference type="EMBL" id="QFWT01000010">
    <property type="protein sequence ID" value="PWI32240.1"/>
    <property type="molecule type" value="Genomic_DNA"/>
</dbReference>
<evidence type="ECO:0000256" key="10">
    <source>
        <dbReference type="ARBA" id="ARBA00022692"/>
    </source>
</evidence>
<evidence type="ECO:0000256" key="6">
    <source>
        <dbReference type="ARBA" id="ARBA00015850"/>
    </source>
</evidence>
<keyword evidence="10 19" id="KW-0812">Transmembrane</keyword>
<evidence type="ECO:0000313" key="21">
    <source>
        <dbReference type="Proteomes" id="UP000245362"/>
    </source>
</evidence>
<dbReference type="OrthoDB" id="9794626at2"/>
<keyword evidence="7 19" id="KW-1003">Cell membrane</keyword>
<dbReference type="HAMAP" id="MF_00719">
    <property type="entry name" value="CobS"/>
    <property type="match status" value="1"/>
</dbReference>
<feature type="transmembrane region" description="Helical" evidence="19">
    <location>
        <begin position="33"/>
        <end position="54"/>
    </location>
</feature>
<dbReference type="AlphaFoldDB" id="A0A2U3B622"/>
<evidence type="ECO:0000256" key="9">
    <source>
        <dbReference type="ARBA" id="ARBA00022679"/>
    </source>
</evidence>
<keyword evidence="13 19" id="KW-0472">Membrane</keyword>
<evidence type="ECO:0000313" key="20">
    <source>
        <dbReference type="EMBL" id="PWI32240.1"/>
    </source>
</evidence>
<keyword evidence="12 19" id="KW-1133">Transmembrane helix</keyword>
<dbReference type="RefSeq" id="WP_109320765.1">
    <property type="nucleotide sequence ID" value="NZ_QFWT01000010.1"/>
</dbReference>
<keyword evidence="11 19" id="KW-0460">Magnesium</keyword>
<feature type="transmembrane region" description="Helical" evidence="19">
    <location>
        <begin position="110"/>
        <end position="133"/>
    </location>
</feature>
<evidence type="ECO:0000256" key="16">
    <source>
        <dbReference type="ARBA" id="ARBA00032853"/>
    </source>
</evidence>
<reference evidence="20 21" key="1">
    <citation type="submission" date="2018-05" db="EMBL/GenBank/DDBJ databases">
        <title>Vibrio limimaris sp. nov., isolated from marine sediment.</title>
        <authorList>
            <person name="Li C.-M."/>
        </authorList>
    </citation>
    <scope>NUCLEOTIDE SEQUENCE [LARGE SCALE GENOMIC DNA]</scope>
    <source>
        <strain evidence="20 21">E4404</strain>
    </source>
</reference>
<keyword evidence="9 19" id="KW-0808">Transferase</keyword>
<evidence type="ECO:0000256" key="4">
    <source>
        <dbReference type="ARBA" id="ARBA00010561"/>
    </source>
</evidence>
<comment type="function">
    <text evidence="14 19">Joins adenosylcobinamide-GDP and alpha-ribazole to generate adenosylcobalamin (Ado-cobalamin). Also synthesizes adenosylcobalamin 5'-phosphate from adenosylcobinamide-GDP and alpha-ribazole 5'-phosphate.</text>
</comment>
<dbReference type="NCBIfam" id="TIGR00317">
    <property type="entry name" value="cobS"/>
    <property type="match status" value="1"/>
</dbReference>
<accession>A0A2U3B622</accession>
<comment type="catalytic activity">
    <reaction evidence="18 19">
        <text>alpha-ribazole 5'-phosphate + adenosylcob(III)inamide-GDP = adenosylcob(III)alamin 5'-phosphate + GMP + H(+)</text>
        <dbReference type="Rhea" id="RHEA:23560"/>
        <dbReference type="ChEBI" id="CHEBI:15378"/>
        <dbReference type="ChEBI" id="CHEBI:57918"/>
        <dbReference type="ChEBI" id="CHEBI:58115"/>
        <dbReference type="ChEBI" id="CHEBI:60487"/>
        <dbReference type="ChEBI" id="CHEBI:60493"/>
        <dbReference type="EC" id="2.7.8.26"/>
    </reaction>
</comment>
<evidence type="ECO:0000256" key="19">
    <source>
        <dbReference type="HAMAP-Rule" id="MF_00719"/>
    </source>
</evidence>
<evidence type="ECO:0000256" key="5">
    <source>
        <dbReference type="ARBA" id="ARBA00013200"/>
    </source>
</evidence>
<comment type="subcellular location">
    <subcellularLocation>
        <location evidence="2 19">Cell membrane</location>
        <topology evidence="2 19">Multi-pass membrane protein</topology>
    </subcellularLocation>
</comment>
<evidence type="ECO:0000256" key="18">
    <source>
        <dbReference type="ARBA" id="ARBA00049504"/>
    </source>
</evidence>
<evidence type="ECO:0000256" key="8">
    <source>
        <dbReference type="ARBA" id="ARBA00022573"/>
    </source>
</evidence>
<dbReference type="PANTHER" id="PTHR34148:SF1">
    <property type="entry name" value="ADENOSYLCOBINAMIDE-GDP RIBAZOLETRANSFERASE"/>
    <property type="match status" value="1"/>
</dbReference>
<evidence type="ECO:0000256" key="1">
    <source>
        <dbReference type="ARBA" id="ARBA00001946"/>
    </source>
</evidence>
<dbReference type="GO" id="GO:0008818">
    <property type="term" value="F:cobalamin 5'-phosphate synthase activity"/>
    <property type="evidence" value="ECO:0007669"/>
    <property type="project" value="UniProtKB-UniRule"/>
</dbReference>
<evidence type="ECO:0000256" key="11">
    <source>
        <dbReference type="ARBA" id="ARBA00022842"/>
    </source>
</evidence>
<keyword evidence="21" id="KW-1185">Reference proteome</keyword>
<organism evidence="20 21">
    <name type="scientific">Vibrio albus</name>
    <dbReference type="NCBI Taxonomy" id="2200953"/>
    <lineage>
        <taxon>Bacteria</taxon>
        <taxon>Pseudomonadati</taxon>
        <taxon>Pseudomonadota</taxon>
        <taxon>Gammaproteobacteria</taxon>
        <taxon>Vibrionales</taxon>
        <taxon>Vibrionaceae</taxon>
        <taxon>Vibrio</taxon>
    </lineage>
</organism>
<dbReference type="UniPathway" id="UPA00148">
    <property type="reaction ID" value="UER00238"/>
</dbReference>
<sequence>MKAFFVTLQFMTRLPVPQSWTHDFDFDDTYKGIVAFPWVGLILGGIAAVITMGATRFLGWDSLLGAAVYVFMMALLTGGFHLDGLADTADGIFSARTPERMLEIMKDSRLGTHGALALFFVLLLKVLVVSQILRQFPESALWILVASPLAGRTLMSLLMYRQHYARESGLGHIYINRISSARLGLTLATGTLLSLFTLGWKGGVGLLVTSLFCFVYRSYINRVIGGQTGDTLGAGNELFELCFLIVMVSVFKV</sequence>
<feature type="transmembrane region" description="Helical" evidence="19">
    <location>
        <begin position="66"/>
        <end position="89"/>
    </location>
</feature>
<evidence type="ECO:0000256" key="12">
    <source>
        <dbReference type="ARBA" id="ARBA00022989"/>
    </source>
</evidence>
<dbReference type="InterPro" id="IPR003805">
    <property type="entry name" value="CobS"/>
</dbReference>
<evidence type="ECO:0000256" key="7">
    <source>
        <dbReference type="ARBA" id="ARBA00022475"/>
    </source>
</evidence>
<evidence type="ECO:0000256" key="14">
    <source>
        <dbReference type="ARBA" id="ARBA00025228"/>
    </source>
</evidence>
<dbReference type="GO" id="GO:0051073">
    <property type="term" value="F:adenosylcobinamide-GDP ribazoletransferase activity"/>
    <property type="evidence" value="ECO:0007669"/>
    <property type="project" value="UniProtKB-UniRule"/>
</dbReference>